<evidence type="ECO:0000256" key="4">
    <source>
        <dbReference type="ARBA" id="ARBA00023163"/>
    </source>
</evidence>
<dbReference type="InterPro" id="IPR000943">
    <property type="entry name" value="RNA_pol_sigma70"/>
</dbReference>
<feature type="domain" description="RNA polymerase sigma-70 region 2" evidence="6">
    <location>
        <begin position="49"/>
        <end position="112"/>
    </location>
</feature>
<dbReference type="InterPro" id="IPR014284">
    <property type="entry name" value="RNA_pol_sigma-70_dom"/>
</dbReference>
<dbReference type="NCBIfam" id="TIGR02937">
    <property type="entry name" value="sigma70-ECF"/>
    <property type="match status" value="1"/>
</dbReference>
<dbReference type="Proteomes" id="UP001500456">
    <property type="component" value="Unassembled WGS sequence"/>
</dbReference>
<organism evidence="8 9">
    <name type="scientific">Streptomyces plumbiresistens</name>
    <dbReference type="NCBI Taxonomy" id="511811"/>
    <lineage>
        <taxon>Bacteria</taxon>
        <taxon>Bacillati</taxon>
        <taxon>Actinomycetota</taxon>
        <taxon>Actinomycetes</taxon>
        <taxon>Kitasatosporales</taxon>
        <taxon>Streptomycetaceae</taxon>
        <taxon>Streptomyces</taxon>
    </lineage>
</organism>
<keyword evidence="3" id="KW-0238">DNA-binding</keyword>
<dbReference type="InterPro" id="IPR007630">
    <property type="entry name" value="RNA_pol_sigma70_r4"/>
</dbReference>
<feature type="region of interest" description="Disordered" evidence="5">
    <location>
        <begin position="264"/>
        <end position="329"/>
    </location>
</feature>
<sequence length="329" mass="36977">MPDVRTHRSRSTRPHDYDAPDTAAAFRRIAALPDGPERSALRQDVVCAWMPMAVRLARRFRHRGETFEDLKQVAQLGLVKAVSRFDPSLGTAFPSFAIPTIVGEVKRHFRDDLWGVHVPRRVQELRGRVRFAGSECASLGGHEPSVPEIAAYTGLTEEEVRLGQGALESFTALSLDAMPGCSADSHPLTDTLGGMEPGFDQVINREALRPLLRALPERDRQILYMRFFCEMTQARIGLQLGVSQMHVSRLITLICARLHDQARGRTARRGLEQSRRETAAAEQERSVLIHERDSARAQTAQAERDNKAPAGPVDRPRHKDHWFRHRAAH</sequence>
<dbReference type="NCBIfam" id="TIGR02980">
    <property type="entry name" value="SigBFG"/>
    <property type="match status" value="1"/>
</dbReference>
<proteinExistence type="predicted"/>
<reference evidence="9" key="1">
    <citation type="journal article" date="2019" name="Int. J. Syst. Evol. Microbiol.">
        <title>The Global Catalogue of Microorganisms (GCM) 10K type strain sequencing project: providing services to taxonomists for standard genome sequencing and annotation.</title>
        <authorList>
            <consortium name="The Broad Institute Genomics Platform"/>
            <consortium name="The Broad Institute Genome Sequencing Center for Infectious Disease"/>
            <person name="Wu L."/>
            <person name="Ma J."/>
        </authorList>
    </citation>
    <scope>NUCLEOTIDE SEQUENCE [LARGE SCALE GENOMIC DNA]</scope>
    <source>
        <strain evidence="9">JCM 16924</strain>
    </source>
</reference>
<dbReference type="Gene3D" id="1.10.10.10">
    <property type="entry name" value="Winged helix-like DNA-binding domain superfamily/Winged helix DNA-binding domain"/>
    <property type="match status" value="2"/>
</dbReference>
<evidence type="ECO:0000256" key="2">
    <source>
        <dbReference type="ARBA" id="ARBA00023082"/>
    </source>
</evidence>
<dbReference type="CDD" id="cd06171">
    <property type="entry name" value="Sigma70_r4"/>
    <property type="match status" value="1"/>
</dbReference>
<dbReference type="PANTHER" id="PTHR30385">
    <property type="entry name" value="SIGMA FACTOR F FLAGELLAR"/>
    <property type="match status" value="1"/>
</dbReference>
<keyword evidence="9" id="KW-1185">Reference proteome</keyword>
<dbReference type="Pfam" id="PF04542">
    <property type="entry name" value="Sigma70_r2"/>
    <property type="match status" value="1"/>
</dbReference>
<dbReference type="Gene3D" id="1.20.120.1810">
    <property type="match status" value="1"/>
</dbReference>
<keyword evidence="2" id="KW-0731">Sigma factor</keyword>
<gene>
    <name evidence="8" type="ORF">GCM10022232_22200</name>
</gene>
<evidence type="ECO:0000313" key="8">
    <source>
        <dbReference type="EMBL" id="GAA3988352.1"/>
    </source>
</evidence>
<feature type="compositionally biased region" description="Basic and acidic residues" evidence="5">
    <location>
        <begin position="264"/>
        <end position="295"/>
    </location>
</feature>
<evidence type="ECO:0000313" key="9">
    <source>
        <dbReference type="Proteomes" id="UP001500456"/>
    </source>
</evidence>
<name>A0ABP7QWS5_9ACTN</name>
<keyword evidence="4" id="KW-0804">Transcription</keyword>
<dbReference type="InterPro" id="IPR013324">
    <property type="entry name" value="RNA_pol_sigma_r3/r4-like"/>
</dbReference>
<feature type="compositionally biased region" description="Basic residues" evidence="5">
    <location>
        <begin position="316"/>
        <end position="329"/>
    </location>
</feature>
<keyword evidence="1" id="KW-0805">Transcription regulation</keyword>
<evidence type="ECO:0000256" key="3">
    <source>
        <dbReference type="ARBA" id="ARBA00023125"/>
    </source>
</evidence>
<dbReference type="SUPFAM" id="SSF88659">
    <property type="entry name" value="Sigma3 and sigma4 domains of RNA polymerase sigma factors"/>
    <property type="match status" value="2"/>
</dbReference>
<dbReference type="InterPro" id="IPR036388">
    <property type="entry name" value="WH-like_DNA-bd_sf"/>
</dbReference>
<evidence type="ECO:0000259" key="7">
    <source>
        <dbReference type="Pfam" id="PF04545"/>
    </source>
</evidence>
<dbReference type="PRINTS" id="PR00046">
    <property type="entry name" value="SIGMA70FCT"/>
</dbReference>
<dbReference type="Pfam" id="PF04545">
    <property type="entry name" value="Sigma70_r4"/>
    <property type="match status" value="1"/>
</dbReference>
<dbReference type="InterPro" id="IPR007627">
    <property type="entry name" value="RNA_pol_sigma70_r2"/>
</dbReference>
<evidence type="ECO:0000259" key="6">
    <source>
        <dbReference type="Pfam" id="PF04542"/>
    </source>
</evidence>
<comment type="caution">
    <text evidence="8">The sequence shown here is derived from an EMBL/GenBank/DDBJ whole genome shotgun (WGS) entry which is preliminary data.</text>
</comment>
<dbReference type="InterPro" id="IPR013325">
    <property type="entry name" value="RNA_pol_sigma_r2"/>
</dbReference>
<dbReference type="EMBL" id="BAAAZX010000005">
    <property type="protein sequence ID" value="GAA3988352.1"/>
    <property type="molecule type" value="Genomic_DNA"/>
</dbReference>
<dbReference type="InterPro" id="IPR014322">
    <property type="entry name" value="RNA_pol_sigma-B/F/G"/>
</dbReference>
<accession>A0ABP7QWS5</accession>
<feature type="domain" description="RNA polymerase sigma-70 region 4" evidence="7">
    <location>
        <begin position="211"/>
        <end position="258"/>
    </location>
</feature>
<dbReference type="PANTHER" id="PTHR30385:SF4">
    <property type="entry name" value="RNA POLYMERASE SIGMA-E FACTOR"/>
    <property type="match status" value="1"/>
</dbReference>
<evidence type="ECO:0000256" key="1">
    <source>
        <dbReference type="ARBA" id="ARBA00023015"/>
    </source>
</evidence>
<protein>
    <submittedName>
        <fullName evidence="8">RNA polymerase sigma factor SigF</fullName>
    </submittedName>
</protein>
<dbReference type="SUPFAM" id="SSF88946">
    <property type="entry name" value="Sigma2 domain of RNA polymerase sigma factors"/>
    <property type="match status" value="1"/>
</dbReference>
<evidence type="ECO:0000256" key="5">
    <source>
        <dbReference type="SAM" id="MobiDB-lite"/>
    </source>
</evidence>